<dbReference type="CDD" id="cd01095">
    <property type="entry name" value="Nitrilotriacetate_monoxgenase"/>
    <property type="match status" value="1"/>
</dbReference>
<dbReference type="InterPro" id="IPR011251">
    <property type="entry name" value="Luciferase-like_dom"/>
</dbReference>
<dbReference type="PANTHER" id="PTHR30011">
    <property type="entry name" value="ALKANESULFONATE MONOOXYGENASE-RELATED"/>
    <property type="match status" value="1"/>
</dbReference>
<dbReference type="Pfam" id="PF00296">
    <property type="entry name" value="Bac_luciferase"/>
    <property type="match status" value="1"/>
</dbReference>
<accession>A0A7W4PDZ6</accession>
<sequence length="455" mass="50504">MSKRNDKIRLAAFNFSGMYSQGWRHPDVQSDGENDFDWQVTFARTAERGLFDMIFMADESSLARPISDRDMLSRLSSVAGFEPATLMAALAACTQHVGLVHTMSTTYEQPYYLARQLASIDKISKGRAGWNLVTSGNPNEAANFGVKGGTTLHADRYRRAAEFHHVVTGLWDSIEDDAFLLDKEGGRYLDPEKIHALAHEGEFFSVKGPLRGGRSPQGHPIIAQAGASGEGRDLGSRTADVVFCSTHFIEDAQAFYADMKQRTVAHGRQASDLKIFPGTSIVWGETQSQAEDRFDEISRLYPDEIALENITGAVQLDVSNYDLDGPFPDLPPTRGMQGHQRAISAFAKHNNLSIRQTAQRLASSSKHRVLVGTTQSIVDNLEEWFMGYAADGFVIMNPYRLRSLEDVVTHIVPELQRRGLFRTAYEGKTLRENLGLSRPESRFAATRAVRSPDVG</sequence>
<evidence type="ECO:0000256" key="6">
    <source>
        <dbReference type="PIRSR" id="PIRSR000337-1"/>
    </source>
</evidence>
<dbReference type="InterPro" id="IPR036661">
    <property type="entry name" value="Luciferase-like_sf"/>
</dbReference>
<keyword evidence="9" id="KW-1185">Reference proteome</keyword>
<dbReference type="GO" id="GO:0004497">
    <property type="term" value="F:monooxygenase activity"/>
    <property type="evidence" value="ECO:0007669"/>
    <property type="project" value="UniProtKB-KW"/>
</dbReference>
<feature type="binding site" evidence="6">
    <location>
        <position position="102"/>
    </location>
    <ligand>
        <name>FMN</name>
        <dbReference type="ChEBI" id="CHEBI:58210"/>
    </ligand>
</feature>
<comment type="caution">
    <text evidence="8">The sequence shown here is derived from an EMBL/GenBank/DDBJ whole genome shotgun (WGS) entry which is preliminary data.</text>
</comment>
<dbReference type="PIRSF" id="PIRSF000337">
    <property type="entry name" value="NTA_MOA"/>
    <property type="match status" value="1"/>
</dbReference>
<keyword evidence="1 6" id="KW-0285">Flavoprotein</keyword>
<dbReference type="NCBIfam" id="TIGR03860">
    <property type="entry name" value="FMN_nitrolo"/>
    <property type="match status" value="1"/>
</dbReference>
<gene>
    <name evidence="8" type="ORF">HLH34_12715</name>
</gene>
<evidence type="ECO:0000313" key="8">
    <source>
        <dbReference type="EMBL" id="MBB2190812.1"/>
    </source>
</evidence>
<dbReference type="EMBL" id="JABEQF010000009">
    <property type="protein sequence ID" value="MBB2190812.1"/>
    <property type="molecule type" value="Genomic_DNA"/>
</dbReference>
<keyword evidence="3" id="KW-0560">Oxidoreductase</keyword>
<evidence type="ECO:0000256" key="5">
    <source>
        <dbReference type="ARBA" id="ARBA00033748"/>
    </source>
</evidence>
<feature type="domain" description="Luciferase-like" evidence="7">
    <location>
        <begin position="27"/>
        <end position="384"/>
    </location>
</feature>
<reference evidence="8 9" key="1">
    <citation type="submission" date="2020-04" db="EMBL/GenBank/DDBJ databases">
        <title>Description of novel Gluconacetobacter.</title>
        <authorList>
            <person name="Sombolestani A."/>
        </authorList>
    </citation>
    <scope>NUCLEOTIDE SEQUENCE [LARGE SCALE GENOMIC DNA]</scope>
    <source>
        <strain evidence="8 9">LMG 21311</strain>
    </source>
</reference>
<evidence type="ECO:0000256" key="1">
    <source>
        <dbReference type="ARBA" id="ARBA00022630"/>
    </source>
</evidence>
<dbReference type="InterPro" id="IPR016215">
    <property type="entry name" value="NTA_MOA"/>
</dbReference>
<feature type="binding site" evidence="6">
    <location>
        <position position="58"/>
    </location>
    <ligand>
        <name>FMN</name>
        <dbReference type="ChEBI" id="CHEBI:58210"/>
    </ligand>
</feature>
<evidence type="ECO:0000256" key="2">
    <source>
        <dbReference type="ARBA" id="ARBA00022643"/>
    </source>
</evidence>
<feature type="binding site" evidence="6">
    <location>
        <position position="153"/>
    </location>
    <ligand>
        <name>FMN</name>
        <dbReference type="ChEBI" id="CHEBI:58210"/>
    </ligand>
</feature>
<name>A0A7W4PDZ6_9PROT</name>
<proteinExistence type="inferred from homology"/>
<dbReference type="PANTHER" id="PTHR30011:SF16">
    <property type="entry name" value="C2H2 FINGER DOMAIN TRANSCRIPTION FACTOR (EUROFUNG)-RELATED"/>
    <property type="match status" value="1"/>
</dbReference>
<dbReference type="Proteomes" id="UP000555756">
    <property type="component" value="Unassembled WGS sequence"/>
</dbReference>
<dbReference type="InterPro" id="IPR051260">
    <property type="entry name" value="Diverse_substr_monoxygenases"/>
</dbReference>
<protein>
    <submittedName>
        <fullName evidence="8">LLM class flavin-dependent oxidoreductase</fullName>
    </submittedName>
</protein>
<comment type="similarity">
    <text evidence="5">Belongs to the NtaA/SnaA/DszA monooxygenase family.</text>
</comment>
<dbReference type="AlphaFoldDB" id="A0A7W4PDZ6"/>
<dbReference type="Gene3D" id="3.20.20.30">
    <property type="entry name" value="Luciferase-like domain"/>
    <property type="match status" value="1"/>
</dbReference>
<evidence type="ECO:0000256" key="4">
    <source>
        <dbReference type="ARBA" id="ARBA00023033"/>
    </source>
</evidence>
<evidence type="ECO:0000259" key="7">
    <source>
        <dbReference type="Pfam" id="PF00296"/>
    </source>
</evidence>
<feature type="binding site" evidence="6">
    <location>
        <position position="228"/>
    </location>
    <ligand>
        <name>FMN</name>
        <dbReference type="ChEBI" id="CHEBI:58210"/>
    </ligand>
</feature>
<organism evidence="8 9">
    <name type="scientific">Gluconacetobacter azotocaptans</name>
    <dbReference type="NCBI Taxonomy" id="142834"/>
    <lineage>
        <taxon>Bacteria</taxon>
        <taxon>Pseudomonadati</taxon>
        <taxon>Pseudomonadota</taxon>
        <taxon>Alphaproteobacteria</taxon>
        <taxon>Acetobacterales</taxon>
        <taxon>Acetobacteraceae</taxon>
        <taxon>Gluconacetobacter</taxon>
    </lineage>
</organism>
<keyword evidence="4" id="KW-0503">Monooxygenase</keyword>
<keyword evidence="2 6" id="KW-0288">FMN</keyword>
<evidence type="ECO:0000256" key="3">
    <source>
        <dbReference type="ARBA" id="ARBA00023002"/>
    </source>
</evidence>
<feature type="binding site" evidence="6">
    <location>
        <position position="157"/>
    </location>
    <ligand>
        <name>FMN</name>
        <dbReference type="ChEBI" id="CHEBI:58210"/>
    </ligand>
</feature>
<dbReference type="GO" id="GO:0016705">
    <property type="term" value="F:oxidoreductase activity, acting on paired donors, with incorporation or reduction of molecular oxygen"/>
    <property type="evidence" value="ECO:0007669"/>
    <property type="project" value="InterPro"/>
</dbReference>
<dbReference type="SUPFAM" id="SSF51679">
    <property type="entry name" value="Bacterial luciferase-like"/>
    <property type="match status" value="1"/>
</dbReference>
<evidence type="ECO:0000313" key="9">
    <source>
        <dbReference type="Proteomes" id="UP000555756"/>
    </source>
</evidence>